<comment type="caution">
    <text evidence="3">The sequence shown here is derived from an EMBL/GenBank/DDBJ whole genome shotgun (WGS) entry which is preliminary data.</text>
</comment>
<dbReference type="PROSITE" id="PS51457">
    <property type="entry name" value="BEN"/>
    <property type="match status" value="1"/>
</dbReference>
<feature type="compositionally biased region" description="Basic and acidic residues" evidence="1">
    <location>
        <begin position="185"/>
        <end position="214"/>
    </location>
</feature>
<feature type="compositionally biased region" description="Basic and acidic residues" evidence="1">
    <location>
        <begin position="235"/>
        <end position="244"/>
    </location>
</feature>
<dbReference type="Gene3D" id="1.10.10.2590">
    <property type="entry name" value="BEN domain"/>
    <property type="match status" value="1"/>
</dbReference>
<feature type="compositionally biased region" description="Basic and acidic residues" evidence="1">
    <location>
        <begin position="315"/>
        <end position="332"/>
    </location>
</feature>
<feature type="compositionally biased region" description="Basic and acidic residues" evidence="1">
    <location>
        <begin position="294"/>
        <end position="307"/>
    </location>
</feature>
<protein>
    <recommendedName>
        <fullName evidence="2">BEN domain-containing protein</fullName>
    </recommendedName>
</protein>
<dbReference type="GO" id="GO:0003677">
    <property type="term" value="F:DNA binding"/>
    <property type="evidence" value="ECO:0007669"/>
    <property type="project" value="InterPro"/>
</dbReference>
<feature type="compositionally biased region" description="Basic and acidic residues" evidence="1">
    <location>
        <begin position="109"/>
        <end position="118"/>
    </location>
</feature>
<proteinExistence type="predicted"/>
<evidence type="ECO:0000313" key="3">
    <source>
        <dbReference type="EMBL" id="KAJ1518981.1"/>
    </source>
</evidence>
<feature type="region of interest" description="Disordered" evidence="1">
    <location>
        <begin position="73"/>
        <end position="337"/>
    </location>
</feature>
<keyword evidence="4" id="KW-1185">Reference proteome</keyword>
<dbReference type="InterPro" id="IPR018379">
    <property type="entry name" value="BEN_domain"/>
</dbReference>
<feature type="compositionally biased region" description="Low complexity" evidence="1">
    <location>
        <begin position="140"/>
        <end position="149"/>
    </location>
</feature>
<sequence>MSSNKKWLIVWCEKDTSYSLIDETQAIFSEDDLKPGDEVKFFFKKKEYNGIVKEIGGDEDYDRLKSKLDELNASNKKARESFHAELPRKNRGKGISNAVASLKPASRKPAPEKTKPSSDKQPAQKRSSTSSKDKKEPPAKKAAPTPLHKLLNDDDNSISSSGSDPTDTEDHPSGEFVSPRSSPNPEDRTEEEYSVKKKSDQKKAVQGKDTDLRKLRSGKFVIEPTMTDDSEGNFDFDHSDKAKSASESSGSVAEDANQKKTPIIVLGDNNDLNDDDNQTGGPGPHNIYSDSDDEGKAQRDRQETARESRRKKKKSNQDKDKDETEGKEDGSKKTGVADAQNFSYEMFRRKSTDTDITAILGKAKELAEKRIYISTEDLTAAKLAPNATQFARALLVATFTDAALLQCTLSGGEYRAQGKSNIRRKPALDADAIAVIVDVALGRQRTKHWKPEQSKKEIMAALRQKLVDMRPRLKKLLSSNEN</sequence>
<reference evidence="3" key="1">
    <citation type="submission" date="2022-12" db="EMBL/GenBank/DDBJ databases">
        <title>Chromosome-level genome assembly of the bean flower thrips Megalurothrips usitatus.</title>
        <authorList>
            <person name="Ma L."/>
            <person name="Liu Q."/>
            <person name="Li H."/>
            <person name="Cai W."/>
        </authorList>
    </citation>
    <scope>NUCLEOTIDE SEQUENCE</scope>
    <source>
        <strain evidence="3">Cailab_2022a</strain>
    </source>
</reference>
<feature type="compositionally biased region" description="Polar residues" evidence="1">
    <location>
        <begin position="119"/>
        <end position="130"/>
    </location>
</feature>
<evidence type="ECO:0000259" key="2">
    <source>
        <dbReference type="PROSITE" id="PS51457"/>
    </source>
</evidence>
<evidence type="ECO:0000313" key="4">
    <source>
        <dbReference type="Proteomes" id="UP001075354"/>
    </source>
</evidence>
<organism evidence="3 4">
    <name type="scientific">Megalurothrips usitatus</name>
    <name type="common">bean blossom thrips</name>
    <dbReference type="NCBI Taxonomy" id="439358"/>
    <lineage>
        <taxon>Eukaryota</taxon>
        <taxon>Metazoa</taxon>
        <taxon>Ecdysozoa</taxon>
        <taxon>Arthropoda</taxon>
        <taxon>Hexapoda</taxon>
        <taxon>Insecta</taxon>
        <taxon>Pterygota</taxon>
        <taxon>Neoptera</taxon>
        <taxon>Paraneoptera</taxon>
        <taxon>Thysanoptera</taxon>
        <taxon>Terebrantia</taxon>
        <taxon>Thripoidea</taxon>
        <taxon>Thripidae</taxon>
        <taxon>Megalurothrips</taxon>
    </lineage>
</organism>
<dbReference type="Proteomes" id="UP001075354">
    <property type="component" value="Unassembled WGS sequence"/>
</dbReference>
<evidence type="ECO:0000256" key="1">
    <source>
        <dbReference type="SAM" id="MobiDB-lite"/>
    </source>
</evidence>
<feature type="compositionally biased region" description="Basic and acidic residues" evidence="1">
    <location>
        <begin position="77"/>
        <end position="88"/>
    </location>
</feature>
<dbReference type="EMBL" id="JAPTSV010000800">
    <property type="protein sequence ID" value="KAJ1518981.1"/>
    <property type="molecule type" value="Genomic_DNA"/>
</dbReference>
<gene>
    <name evidence="3" type="ORF">ONE63_011407</name>
</gene>
<accession>A0AAV7X024</accession>
<name>A0AAV7X024_9NEOP</name>
<dbReference type="AlphaFoldDB" id="A0AAV7X024"/>
<feature type="domain" description="BEN" evidence="2">
    <location>
        <begin position="368"/>
        <end position="473"/>
    </location>
</feature>